<dbReference type="InterPro" id="IPR050792">
    <property type="entry name" value="ADP-ribosylglycohydrolase"/>
</dbReference>
<feature type="binding site" evidence="1">
    <location>
        <position position="64"/>
    </location>
    <ligand>
        <name>Mg(2+)</name>
        <dbReference type="ChEBI" id="CHEBI:18420"/>
        <label>1</label>
    </ligand>
</feature>
<keyword evidence="1" id="KW-0479">Metal-binding</keyword>
<accession>A0A927M613</accession>
<comment type="caution">
    <text evidence="2">The sequence shown here is derived from an EMBL/GenBank/DDBJ whole genome shotgun (WGS) entry which is preliminary data.</text>
</comment>
<dbReference type="GO" id="GO:0046872">
    <property type="term" value="F:metal ion binding"/>
    <property type="evidence" value="ECO:0007669"/>
    <property type="project" value="UniProtKB-KW"/>
</dbReference>
<keyword evidence="1" id="KW-0460">Magnesium</keyword>
<evidence type="ECO:0000313" key="3">
    <source>
        <dbReference type="Proteomes" id="UP000649753"/>
    </source>
</evidence>
<dbReference type="PANTHER" id="PTHR16222">
    <property type="entry name" value="ADP-RIBOSYLGLYCOHYDROLASE"/>
    <property type="match status" value="1"/>
</dbReference>
<reference evidence="2" key="1">
    <citation type="submission" date="2020-10" db="EMBL/GenBank/DDBJ databases">
        <title>Sequencing the genomes of 1000 actinobacteria strains.</title>
        <authorList>
            <person name="Klenk H.-P."/>
        </authorList>
    </citation>
    <scope>NUCLEOTIDE SEQUENCE</scope>
    <source>
        <strain evidence="2">DSM 46832</strain>
    </source>
</reference>
<dbReference type="InterPro" id="IPR036705">
    <property type="entry name" value="Ribosyl_crysJ1_sf"/>
</dbReference>
<proteinExistence type="predicted"/>
<gene>
    <name evidence="2" type="ORF">H4W31_003285</name>
</gene>
<feature type="binding site" evidence="1">
    <location>
        <position position="303"/>
    </location>
    <ligand>
        <name>Mg(2+)</name>
        <dbReference type="ChEBI" id="CHEBI:18420"/>
        <label>1</label>
    </ligand>
</feature>
<dbReference type="EMBL" id="JADBEB010000001">
    <property type="protein sequence ID" value="MBE1487647.1"/>
    <property type="molecule type" value="Genomic_DNA"/>
</dbReference>
<organism evidence="2 3">
    <name type="scientific">Plantactinospora soyae</name>
    <dbReference type="NCBI Taxonomy" id="1544732"/>
    <lineage>
        <taxon>Bacteria</taxon>
        <taxon>Bacillati</taxon>
        <taxon>Actinomycetota</taxon>
        <taxon>Actinomycetes</taxon>
        <taxon>Micromonosporales</taxon>
        <taxon>Micromonosporaceae</taxon>
        <taxon>Plantactinospora</taxon>
    </lineage>
</organism>
<dbReference type="SUPFAM" id="SSF101478">
    <property type="entry name" value="ADP-ribosylglycohydrolase"/>
    <property type="match status" value="1"/>
</dbReference>
<evidence type="ECO:0000313" key="2">
    <source>
        <dbReference type="EMBL" id="MBE1487647.1"/>
    </source>
</evidence>
<dbReference type="RefSeq" id="WP_192767458.1">
    <property type="nucleotide sequence ID" value="NZ_JADBEB010000001.1"/>
</dbReference>
<keyword evidence="3" id="KW-1185">Reference proteome</keyword>
<dbReference type="Proteomes" id="UP000649753">
    <property type="component" value="Unassembled WGS sequence"/>
</dbReference>
<dbReference type="Pfam" id="PF03747">
    <property type="entry name" value="ADP_ribosyl_GH"/>
    <property type="match status" value="1"/>
</dbReference>
<protein>
    <submittedName>
        <fullName evidence="2">ADP-ribosylglycohydrolase</fullName>
    </submittedName>
</protein>
<sequence>MVVQVTGPPRTRGDLRRASGSLFGLAYGDALGAPTEFLSLAEIERRYGPGGPRDLVGEPARVTDDTQMGLAVGRALHEAGPAATPDVLEPLLRRGFVAWAHSPENNRAPGMTCLRACGGLAEGLRWQEATIAGSKGCGANMRVTPVGLVPGYDLETLAGVAQLQAGLTHGHPTGLAASELTAYAVRVLRDGAALTDLPGLLRARAEEQRTVYRADWLGDLWQQPAVDDPASFIARGWHECLSVLDRLDSALAGPDDGTDPCDATGAGWIAEEALATALLCAVRQHDDPVSALARAATTSGDSDSIAALTGAFVGAAYGMAAWPADWSDRIEYADQLAVLGAAWD</sequence>
<dbReference type="AlphaFoldDB" id="A0A927M613"/>
<dbReference type="InterPro" id="IPR005502">
    <property type="entry name" value="Ribosyl_crysJ1"/>
</dbReference>
<evidence type="ECO:0000256" key="1">
    <source>
        <dbReference type="PIRSR" id="PIRSR605502-1"/>
    </source>
</evidence>
<feature type="binding site" evidence="1">
    <location>
        <position position="304"/>
    </location>
    <ligand>
        <name>Mg(2+)</name>
        <dbReference type="ChEBI" id="CHEBI:18420"/>
        <label>2</label>
    </ligand>
</feature>
<feature type="binding site" evidence="1">
    <location>
        <position position="301"/>
    </location>
    <ligand>
        <name>Mg(2+)</name>
        <dbReference type="ChEBI" id="CHEBI:18420"/>
        <label>1</label>
    </ligand>
</feature>
<feature type="binding site" evidence="1">
    <location>
        <position position="63"/>
    </location>
    <ligand>
        <name>Mg(2+)</name>
        <dbReference type="ChEBI" id="CHEBI:18420"/>
        <label>1</label>
    </ligand>
</feature>
<dbReference type="PANTHER" id="PTHR16222:SF12">
    <property type="entry name" value="ADP-RIBOSYLGLYCOHYDROLASE-RELATED"/>
    <property type="match status" value="1"/>
</dbReference>
<name>A0A927M613_9ACTN</name>
<dbReference type="Gene3D" id="1.10.4080.10">
    <property type="entry name" value="ADP-ribosylation/Crystallin J1"/>
    <property type="match status" value="1"/>
</dbReference>
<feature type="binding site" evidence="1">
    <location>
        <position position="65"/>
    </location>
    <ligand>
        <name>Mg(2+)</name>
        <dbReference type="ChEBI" id="CHEBI:18420"/>
        <label>1</label>
    </ligand>
</feature>
<comment type="cofactor">
    <cofactor evidence="1">
        <name>Mg(2+)</name>
        <dbReference type="ChEBI" id="CHEBI:18420"/>
    </cofactor>
    <text evidence="1">Binds 2 magnesium ions per subunit.</text>
</comment>